<sequence>MDAAVRHAAVIALRMVESFRVVAPGDARILRRASDKRAKIDKN</sequence>
<dbReference type="Proteomes" id="UP000217736">
    <property type="component" value="Chromosome"/>
</dbReference>
<evidence type="ECO:0000313" key="2">
    <source>
        <dbReference type="Proteomes" id="UP000217736"/>
    </source>
</evidence>
<dbReference type="RefSeq" id="WP_258173997.1">
    <property type="nucleotide sequence ID" value="NZ_AP018164.1"/>
</dbReference>
<protein>
    <submittedName>
        <fullName evidence="1">Uncharacterized protein</fullName>
    </submittedName>
</protein>
<organism evidence="1 2">
    <name type="scientific">Mycobacterium shigaense</name>
    <dbReference type="NCBI Taxonomy" id="722731"/>
    <lineage>
        <taxon>Bacteria</taxon>
        <taxon>Bacillati</taxon>
        <taxon>Actinomycetota</taxon>
        <taxon>Actinomycetes</taxon>
        <taxon>Mycobacteriales</taxon>
        <taxon>Mycobacteriaceae</taxon>
        <taxon>Mycobacterium</taxon>
        <taxon>Mycobacterium simiae complex</taxon>
    </lineage>
</organism>
<gene>
    <name evidence="1" type="ORF">MSG_04126</name>
</gene>
<evidence type="ECO:0000313" key="1">
    <source>
        <dbReference type="EMBL" id="BAX94247.1"/>
    </source>
</evidence>
<dbReference type="EMBL" id="AP018164">
    <property type="protein sequence ID" value="BAX94247.1"/>
    <property type="molecule type" value="Genomic_DNA"/>
</dbReference>
<dbReference type="AlphaFoldDB" id="A0A1Z4EMM6"/>
<accession>A0A1Z4EMM6</accession>
<keyword evidence="2" id="KW-1185">Reference proteome</keyword>
<reference evidence="2" key="1">
    <citation type="submission" date="2017-06" db="EMBL/GenBank/DDBJ databases">
        <title>Complete Genome Sequence of Mycobacterium shigaense.</title>
        <authorList>
            <person name="Fukano H."/>
            <person name="Yoshida M."/>
            <person name="Kazumi Y."/>
            <person name="Ogura Y."/>
            <person name="Mitarai S."/>
            <person name="Hayashi T."/>
            <person name="Hoshino Y."/>
        </authorList>
    </citation>
    <scope>NUCLEOTIDE SEQUENCE [LARGE SCALE GENOMIC DNA]</scope>
    <source>
        <strain evidence="2">UN-152</strain>
    </source>
</reference>
<proteinExistence type="predicted"/>
<name>A0A1Z4EMM6_9MYCO</name>
<dbReference type="KEGG" id="mshg:MSG_04126"/>